<evidence type="ECO:0000313" key="3">
    <source>
        <dbReference type="Proteomes" id="UP000799766"/>
    </source>
</evidence>
<reference evidence="2" key="1">
    <citation type="journal article" date="2020" name="Stud. Mycol.">
        <title>101 Dothideomycetes genomes: a test case for predicting lifestyles and emergence of pathogens.</title>
        <authorList>
            <person name="Haridas S."/>
            <person name="Albert R."/>
            <person name="Binder M."/>
            <person name="Bloem J."/>
            <person name="Labutti K."/>
            <person name="Salamov A."/>
            <person name="Andreopoulos B."/>
            <person name="Baker S."/>
            <person name="Barry K."/>
            <person name="Bills G."/>
            <person name="Bluhm B."/>
            <person name="Cannon C."/>
            <person name="Castanera R."/>
            <person name="Culley D."/>
            <person name="Daum C."/>
            <person name="Ezra D."/>
            <person name="Gonzalez J."/>
            <person name="Henrissat B."/>
            <person name="Kuo A."/>
            <person name="Liang C."/>
            <person name="Lipzen A."/>
            <person name="Lutzoni F."/>
            <person name="Magnuson J."/>
            <person name="Mondo S."/>
            <person name="Nolan M."/>
            <person name="Ohm R."/>
            <person name="Pangilinan J."/>
            <person name="Park H.-J."/>
            <person name="Ramirez L."/>
            <person name="Alfaro M."/>
            <person name="Sun H."/>
            <person name="Tritt A."/>
            <person name="Yoshinaga Y."/>
            <person name="Zwiers L.-H."/>
            <person name="Turgeon B."/>
            <person name="Goodwin S."/>
            <person name="Spatafora J."/>
            <person name="Crous P."/>
            <person name="Grigoriev I."/>
        </authorList>
    </citation>
    <scope>NUCLEOTIDE SEQUENCE</scope>
    <source>
        <strain evidence="2">ATCC 16933</strain>
    </source>
</reference>
<sequence length="77" mass="8422">MEGNNVQAERKARDVGGAAGSTSQTSNKSTEKPADLESQTTEDIKPEVEQRPQRPKRTIRDKLDDAFGAVLFAFGML</sequence>
<evidence type="ECO:0000256" key="1">
    <source>
        <dbReference type="SAM" id="MobiDB-lite"/>
    </source>
</evidence>
<protein>
    <submittedName>
        <fullName evidence="2">Uncharacterized protein</fullName>
    </submittedName>
</protein>
<feature type="region of interest" description="Disordered" evidence="1">
    <location>
        <begin position="1"/>
        <end position="60"/>
    </location>
</feature>
<proteinExistence type="predicted"/>
<feature type="compositionally biased region" description="Basic and acidic residues" evidence="1">
    <location>
        <begin position="42"/>
        <end position="60"/>
    </location>
</feature>
<organism evidence="2 3">
    <name type="scientific">Lineolata rhizophorae</name>
    <dbReference type="NCBI Taxonomy" id="578093"/>
    <lineage>
        <taxon>Eukaryota</taxon>
        <taxon>Fungi</taxon>
        <taxon>Dikarya</taxon>
        <taxon>Ascomycota</taxon>
        <taxon>Pezizomycotina</taxon>
        <taxon>Dothideomycetes</taxon>
        <taxon>Dothideomycetes incertae sedis</taxon>
        <taxon>Lineolatales</taxon>
        <taxon>Lineolataceae</taxon>
        <taxon>Lineolata</taxon>
    </lineage>
</organism>
<gene>
    <name evidence="2" type="ORF">BDY21DRAFT_349483</name>
</gene>
<name>A0A6A6NUM6_9PEZI</name>
<dbReference type="EMBL" id="MU001686">
    <property type="protein sequence ID" value="KAF2455485.1"/>
    <property type="molecule type" value="Genomic_DNA"/>
</dbReference>
<dbReference type="Proteomes" id="UP000799766">
    <property type="component" value="Unassembled WGS sequence"/>
</dbReference>
<dbReference type="AlphaFoldDB" id="A0A6A6NUM6"/>
<accession>A0A6A6NUM6</accession>
<evidence type="ECO:0000313" key="2">
    <source>
        <dbReference type="EMBL" id="KAF2455485.1"/>
    </source>
</evidence>
<keyword evidence="3" id="KW-1185">Reference proteome</keyword>